<keyword evidence="3" id="KW-1185">Reference proteome</keyword>
<dbReference type="AlphaFoldDB" id="A0A2J6QXQ7"/>
<organism evidence="2 3">
    <name type="scientific">Hyaloscypha variabilis (strain UAMH 11265 / GT02V1 / F)</name>
    <name type="common">Meliniomyces variabilis</name>
    <dbReference type="NCBI Taxonomy" id="1149755"/>
    <lineage>
        <taxon>Eukaryota</taxon>
        <taxon>Fungi</taxon>
        <taxon>Dikarya</taxon>
        <taxon>Ascomycota</taxon>
        <taxon>Pezizomycotina</taxon>
        <taxon>Leotiomycetes</taxon>
        <taxon>Helotiales</taxon>
        <taxon>Hyaloscyphaceae</taxon>
        <taxon>Hyaloscypha</taxon>
        <taxon>Hyaloscypha variabilis</taxon>
    </lineage>
</organism>
<dbReference type="EMBL" id="KZ613964">
    <property type="protein sequence ID" value="PMD31042.1"/>
    <property type="molecule type" value="Genomic_DNA"/>
</dbReference>
<evidence type="ECO:0000313" key="2">
    <source>
        <dbReference type="EMBL" id="PMD31042.1"/>
    </source>
</evidence>
<gene>
    <name evidence="2" type="ORF">L207DRAFT_641199</name>
</gene>
<evidence type="ECO:0000256" key="1">
    <source>
        <dbReference type="SAM" id="MobiDB-lite"/>
    </source>
</evidence>
<protein>
    <submittedName>
        <fullName evidence="2">Uncharacterized protein</fullName>
    </submittedName>
</protein>
<feature type="compositionally biased region" description="Basic and acidic residues" evidence="1">
    <location>
        <begin position="70"/>
        <end position="80"/>
    </location>
</feature>
<name>A0A2J6QXQ7_HYAVF</name>
<proteinExistence type="predicted"/>
<sequence>MPMPPAAKETAAASIDEAPSVGTSLAAKRSREDDPDKASSSSSQVGGNRKRQNRGDVIAIDPPSTLEQEVNSRDTIRDEAETVEDDAEENSEELESGEGESDDSESSRPGQGDIIELDREDIREQLASGSSILVLETTSNWRSYCRANFCIPQLLSGRPNIECDYRFNLRDRTGERQSDSAWYPQPNRFFHISCIEHLFDLREILDQGWIKMEGGISLVGIFGNTVREERFPTIVEEWFENKGSVFTIDEYKAYKEACKTREQERSSRWIEHCMKKRKDEKHEEQCSCAWEMPEIDKSDYFPEEHTPRLLSQVLASLAKVSQIDRLNEKLVADLKDMSVKRGTKLLKILARSIERNRKQETSLHCRGSKVASVDTPRTAETAAALLE</sequence>
<reference evidence="2 3" key="1">
    <citation type="submission" date="2016-04" db="EMBL/GenBank/DDBJ databases">
        <title>A degradative enzymes factory behind the ericoid mycorrhizal symbiosis.</title>
        <authorList>
            <consortium name="DOE Joint Genome Institute"/>
            <person name="Martino E."/>
            <person name="Morin E."/>
            <person name="Grelet G."/>
            <person name="Kuo A."/>
            <person name="Kohler A."/>
            <person name="Daghino S."/>
            <person name="Barry K."/>
            <person name="Choi C."/>
            <person name="Cichocki N."/>
            <person name="Clum A."/>
            <person name="Copeland A."/>
            <person name="Hainaut M."/>
            <person name="Haridas S."/>
            <person name="Labutti K."/>
            <person name="Lindquist E."/>
            <person name="Lipzen A."/>
            <person name="Khouja H.-R."/>
            <person name="Murat C."/>
            <person name="Ohm R."/>
            <person name="Olson A."/>
            <person name="Spatafora J."/>
            <person name="Veneault-Fourrey C."/>
            <person name="Henrissat B."/>
            <person name="Grigoriev I."/>
            <person name="Martin F."/>
            <person name="Perotto S."/>
        </authorList>
    </citation>
    <scope>NUCLEOTIDE SEQUENCE [LARGE SCALE GENOMIC DNA]</scope>
    <source>
        <strain evidence="2 3">F</strain>
    </source>
</reference>
<accession>A0A2J6QXQ7</accession>
<dbReference type="Proteomes" id="UP000235786">
    <property type="component" value="Unassembled WGS sequence"/>
</dbReference>
<dbReference type="OrthoDB" id="4271679at2759"/>
<evidence type="ECO:0000313" key="3">
    <source>
        <dbReference type="Proteomes" id="UP000235786"/>
    </source>
</evidence>
<feature type="compositionally biased region" description="Acidic residues" evidence="1">
    <location>
        <begin position="81"/>
        <end position="104"/>
    </location>
</feature>
<feature type="region of interest" description="Disordered" evidence="1">
    <location>
        <begin position="1"/>
        <end position="112"/>
    </location>
</feature>